<reference evidence="1 2" key="1">
    <citation type="journal article" date="2024" name="Nat. Commun.">
        <title>Phylogenomics reveals the evolutionary origins of lichenization in chlorophyte algae.</title>
        <authorList>
            <person name="Puginier C."/>
            <person name="Libourel C."/>
            <person name="Otte J."/>
            <person name="Skaloud P."/>
            <person name="Haon M."/>
            <person name="Grisel S."/>
            <person name="Petersen M."/>
            <person name="Berrin J.G."/>
            <person name="Delaux P.M."/>
            <person name="Dal Grande F."/>
            <person name="Keller J."/>
        </authorList>
    </citation>
    <scope>NUCLEOTIDE SEQUENCE [LARGE SCALE GENOMIC DNA]</scope>
    <source>
        <strain evidence="1 2">SAG 2036</strain>
    </source>
</reference>
<evidence type="ECO:0000313" key="1">
    <source>
        <dbReference type="EMBL" id="KAK9790752.1"/>
    </source>
</evidence>
<dbReference type="EMBL" id="JALJOQ010000187">
    <property type="protein sequence ID" value="KAK9790752.1"/>
    <property type="molecule type" value="Genomic_DNA"/>
</dbReference>
<dbReference type="Gene3D" id="3.40.50.720">
    <property type="entry name" value="NAD(P)-binding Rossmann-like Domain"/>
    <property type="match status" value="1"/>
</dbReference>
<dbReference type="PANTHER" id="PTHR43550:SF3">
    <property type="entry name" value="3-KETODIHYDROSPHINGOSINE REDUCTASE"/>
    <property type="match status" value="1"/>
</dbReference>
<dbReference type="GO" id="GO:0006666">
    <property type="term" value="P:3-keto-sphinganine metabolic process"/>
    <property type="evidence" value="ECO:0007669"/>
    <property type="project" value="TreeGrafter"/>
</dbReference>
<gene>
    <name evidence="1" type="ORF">WJX73_000681</name>
</gene>
<dbReference type="AlphaFoldDB" id="A0AAW1NQV1"/>
<name>A0AAW1NQV1_9CHLO</name>
<dbReference type="SUPFAM" id="SSF51735">
    <property type="entry name" value="NAD(P)-binding Rossmann-fold domains"/>
    <property type="match status" value="1"/>
</dbReference>
<dbReference type="Pfam" id="PF00106">
    <property type="entry name" value="adh_short"/>
    <property type="match status" value="1"/>
</dbReference>
<comment type="caution">
    <text evidence="1">The sequence shown here is derived from an EMBL/GenBank/DDBJ whole genome shotgun (WGS) entry which is preliminary data.</text>
</comment>
<dbReference type="GO" id="GO:0047560">
    <property type="term" value="F:3-dehydrosphinganine reductase activity"/>
    <property type="evidence" value="ECO:0007669"/>
    <property type="project" value="TreeGrafter"/>
</dbReference>
<protein>
    <submittedName>
        <fullName evidence="1">Uncharacterized protein</fullName>
    </submittedName>
</protein>
<dbReference type="InterPro" id="IPR002347">
    <property type="entry name" value="SDR_fam"/>
</dbReference>
<accession>A0AAW1NQV1</accession>
<sequence length="184" mass="19438">MASAETFEFRGAHTIVTGAASGIGLELCKRLLTRSVASISLVDICETGLQAAANGLTATGTKAIIRTYVADISKEQEVQLTIQAVHKEFGGLDVVFANAGIGPGGRFMDMPCEHFDHLMNVNYMGVVHTLKAALPICLKQQSGKLVVTNSLGGYHGILGAPACCASKFATRGLVESLRLEVYQP</sequence>
<dbReference type="GO" id="GO:0030148">
    <property type="term" value="P:sphingolipid biosynthetic process"/>
    <property type="evidence" value="ECO:0007669"/>
    <property type="project" value="TreeGrafter"/>
</dbReference>
<dbReference type="GO" id="GO:0005789">
    <property type="term" value="C:endoplasmic reticulum membrane"/>
    <property type="evidence" value="ECO:0007669"/>
    <property type="project" value="TreeGrafter"/>
</dbReference>
<keyword evidence="2" id="KW-1185">Reference proteome</keyword>
<dbReference type="Proteomes" id="UP001465755">
    <property type="component" value="Unassembled WGS sequence"/>
</dbReference>
<dbReference type="PRINTS" id="PR00081">
    <property type="entry name" value="GDHRDH"/>
</dbReference>
<proteinExistence type="predicted"/>
<evidence type="ECO:0000313" key="2">
    <source>
        <dbReference type="Proteomes" id="UP001465755"/>
    </source>
</evidence>
<dbReference type="InterPro" id="IPR036291">
    <property type="entry name" value="NAD(P)-bd_dom_sf"/>
</dbReference>
<organism evidence="1 2">
    <name type="scientific">Symbiochloris irregularis</name>
    <dbReference type="NCBI Taxonomy" id="706552"/>
    <lineage>
        <taxon>Eukaryota</taxon>
        <taxon>Viridiplantae</taxon>
        <taxon>Chlorophyta</taxon>
        <taxon>core chlorophytes</taxon>
        <taxon>Trebouxiophyceae</taxon>
        <taxon>Trebouxiales</taxon>
        <taxon>Trebouxiaceae</taxon>
        <taxon>Symbiochloris</taxon>
    </lineage>
</organism>
<dbReference type="PANTHER" id="PTHR43550">
    <property type="entry name" value="3-KETODIHYDROSPHINGOSINE REDUCTASE"/>
    <property type="match status" value="1"/>
</dbReference>